<feature type="compositionally biased region" description="Pro residues" evidence="2">
    <location>
        <begin position="151"/>
        <end position="175"/>
    </location>
</feature>
<dbReference type="SMART" id="SM00454">
    <property type="entry name" value="SAM"/>
    <property type="match status" value="1"/>
</dbReference>
<feature type="compositionally biased region" description="Pro residues" evidence="2">
    <location>
        <begin position="195"/>
        <end position="222"/>
    </location>
</feature>
<dbReference type="PROSITE" id="PS50297">
    <property type="entry name" value="ANK_REP_REGION"/>
    <property type="match status" value="1"/>
</dbReference>
<feature type="repeat" description="ANK" evidence="1">
    <location>
        <begin position="97"/>
        <end position="129"/>
    </location>
</feature>
<organism evidence="4">
    <name type="scientific">Arcella intermedia</name>
    <dbReference type="NCBI Taxonomy" id="1963864"/>
    <lineage>
        <taxon>Eukaryota</taxon>
        <taxon>Amoebozoa</taxon>
        <taxon>Tubulinea</taxon>
        <taxon>Elardia</taxon>
        <taxon>Arcellinida</taxon>
        <taxon>Sphaerothecina</taxon>
        <taxon>Arcellidae</taxon>
        <taxon>Arcella</taxon>
    </lineage>
</organism>
<feature type="compositionally biased region" description="Low complexity" evidence="2">
    <location>
        <begin position="176"/>
        <end position="194"/>
    </location>
</feature>
<keyword evidence="1" id="KW-0040">ANK repeat</keyword>
<dbReference type="Gene3D" id="1.25.40.20">
    <property type="entry name" value="Ankyrin repeat-containing domain"/>
    <property type="match status" value="1"/>
</dbReference>
<dbReference type="Gene3D" id="3.90.228.10">
    <property type="match status" value="1"/>
</dbReference>
<protein>
    <recommendedName>
        <fullName evidence="3">SAM domain-containing protein</fullName>
    </recommendedName>
</protein>
<dbReference type="InterPro" id="IPR012317">
    <property type="entry name" value="Poly(ADP-ribose)pol_cat_dom"/>
</dbReference>
<dbReference type="Pfam" id="PF12796">
    <property type="entry name" value="Ank_2"/>
    <property type="match status" value="1"/>
</dbReference>
<dbReference type="PANTHER" id="PTHR22677:SF4">
    <property type="entry name" value="USHER SYNDROME TYPE-1G PROTEIN-LIKE PROTEIN"/>
    <property type="match status" value="1"/>
</dbReference>
<dbReference type="PRINTS" id="PR01217">
    <property type="entry name" value="PRICHEXTENSN"/>
</dbReference>
<dbReference type="PROSITE" id="PS50105">
    <property type="entry name" value="SAM_DOMAIN"/>
    <property type="match status" value="1"/>
</dbReference>
<dbReference type="Gene3D" id="1.10.150.50">
    <property type="entry name" value="Transcription Factor, Ets-1"/>
    <property type="match status" value="1"/>
</dbReference>
<dbReference type="PROSITE" id="PS50088">
    <property type="entry name" value="ANK_REPEAT"/>
    <property type="match status" value="1"/>
</dbReference>
<dbReference type="Pfam" id="PF00644">
    <property type="entry name" value="PARP"/>
    <property type="match status" value="1"/>
</dbReference>
<proteinExistence type="predicted"/>
<evidence type="ECO:0000256" key="2">
    <source>
        <dbReference type="SAM" id="MobiDB-lite"/>
    </source>
</evidence>
<evidence type="ECO:0000259" key="3">
    <source>
        <dbReference type="PROSITE" id="PS50105"/>
    </source>
</evidence>
<reference evidence="4" key="1">
    <citation type="journal article" date="2020" name="J. Eukaryot. Microbiol.">
        <title>De novo Sequencing, Assembly and Annotation of the Transcriptome for the Free-Living Testate Amoeba Arcella intermedia.</title>
        <authorList>
            <person name="Ribeiro G.M."/>
            <person name="Porfirio-Sousa A.L."/>
            <person name="Maurer-Alcala X.X."/>
            <person name="Katz L.A."/>
            <person name="Lahr D.J.G."/>
        </authorList>
    </citation>
    <scope>NUCLEOTIDE SEQUENCE</scope>
</reference>
<dbReference type="AlphaFoldDB" id="A0A6B2L0J6"/>
<dbReference type="InterPro" id="IPR039323">
    <property type="entry name" value="ANKRD_45/46/60"/>
</dbReference>
<sequence>MIPDLSLQAEATLEGLRKKAQFLPAQKRCHDPFLYVFEGNLDGLLEWYVTTGFPSLDICDTVHGDAPLLYTASSRGWFDIVKWLVNSKANVNAKQRVGSTPLHGAAYYNRTEICKFLLSNGADDKIQNTYGEYPLSSLTEDSRNLLFPTSPTVPKPNPLPKPTSIPQIDPTPPTPQKDQPLATPQKEPTTTPQEQPKPTPTIPTPTPTVIPQIDPSPLPPQVPSPEIPPKNPQNWTTQEVFDFLDSNPETKEFAQLLLDEAIDGKSLLTLNNDDLKDLGLKKLGDRKRLLLIISNISQKETQVGFDYWTIPQNILSNPKWVSKGGGHTPYKSLLVKDENTVVCPEAWQLLNYYLSIPNGQLNISRAYMVYNEHLHSAVQFCKQSFEERFRSSSALFRSESWKSMKNSEVRQRIINTLESYVKKCDWNTGQVSVMPMFHGTSIETAWKIVQTGFATVATLDAGWYGRGIYFTSHVDYAKYYSGLAYPKSPEKRCIILVMVVAGNSFPVTENHLGEDSLSGKPVYSTGYQSHYVTVHKSSGLVADPGVDQVYDELVIFNDYQAVPMFVLEYLDN</sequence>
<dbReference type="InterPro" id="IPR036770">
    <property type="entry name" value="Ankyrin_rpt-contain_sf"/>
</dbReference>
<dbReference type="PANTHER" id="PTHR22677">
    <property type="entry name" value="ANKYRIN REPEAT DOMAIN-CONTAINING PROTEIN 60"/>
    <property type="match status" value="1"/>
</dbReference>
<dbReference type="EMBL" id="GIBP01001554">
    <property type="protein sequence ID" value="NDV30523.1"/>
    <property type="molecule type" value="Transcribed_RNA"/>
</dbReference>
<dbReference type="SUPFAM" id="SSF47769">
    <property type="entry name" value="SAM/Pointed domain"/>
    <property type="match status" value="1"/>
</dbReference>
<dbReference type="SUPFAM" id="SSF56399">
    <property type="entry name" value="ADP-ribosylation"/>
    <property type="match status" value="1"/>
</dbReference>
<dbReference type="SMART" id="SM00248">
    <property type="entry name" value="ANK"/>
    <property type="match status" value="2"/>
</dbReference>
<evidence type="ECO:0000313" key="4">
    <source>
        <dbReference type="EMBL" id="NDV30523.1"/>
    </source>
</evidence>
<dbReference type="InterPro" id="IPR013761">
    <property type="entry name" value="SAM/pointed_sf"/>
</dbReference>
<dbReference type="GO" id="GO:0003950">
    <property type="term" value="F:NAD+ poly-ADP-ribosyltransferase activity"/>
    <property type="evidence" value="ECO:0007669"/>
    <property type="project" value="InterPro"/>
</dbReference>
<dbReference type="Pfam" id="PF00536">
    <property type="entry name" value="SAM_1"/>
    <property type="match status" value="1"/>
</dbReference>
<feature type="region of interest" description="Disordered" evidence="2">
    <location>
        <begin position="142"/>
        <end position="222"/>
    </location>
</feature>
<dbReference type="InterPro" id="IPR001660">
    <property type="entry name" value="SAM"/>
</dbReference>
<dbReference type="InterPro" id="IPR002110">
    <property type="entry name" value="Ankyrin_rpt"/>
</dbReference>
<accession>A0A6B2L0J6</accession>
<evidence type="ECO:0000256" key="1">
    <source>
        <dbReference type="PROSITE-ProRule" id="PRU00023"/>
    </source>
</evidence>
<dbReference type="SUPFAM" id="SSF48403">
    <property type="entry name" value="Ankyrin repeat"/>
    <property type="match status" value="1"/>
</dbReference>
<feature type="domain" description="SAM" evidence="3">
    <location>
        <begin position="235"/>
        <end position="299"/>
    </location>
</feature>
<name>A0A6B2L0J6_9EUKA</name>